<proteinExistence type="inferred from homology"/>
<evidence type="ECO:0000256" key="6">
    <source>
        <dbReference type="ARBA" id="ARBA00023209"/>
    </source>
</evidence>
<evidence type="ECO:0000256" key="7">
    <source>
        <dbReference type="ARBA" id="ARBA00023264"/>
    </source>
</evidence>
<dbReference type="Gene3D" id="3.40.718.10">
    <property type="entry name" value="Isopropylmalate Dehydrogenase"/>
    <property type="match status" value="1"/>
</dbReference>
<dbReference type="InterPro" id="IPR003664">
    <property type="entry name" value="FA_synthesis"/>
</dbReference>
<evidence type="ECO:0000256" key="1">
    <source>
        <dbReference type="ARBA" id="ARBA00001232"/>
    </source>
</evidence>
<dbReference type="PANTHER" id="PTHR30100">
    <property type="entry name" value="FATTY ACID/PHOSPHOLIPID SYNTHESIS PROTEIN PLSX"/>
    <property type="match status" value="1"/>
</dbReference>
<dbReference type="InterPro" id="IPR012281">
    <property type="entry name" value="Phospholipid_synth_PlsX-like"/>
</dbReference>
<keyword evidence="7 10" id="KW-1208">Phospholipid metabolism</keyword>
<gene>
    <name evidence="10 11" type="primary">plsX</name>
    <name evidence="11" type="ORF">NYF23_08210</name>
</gene>
<dbReference type="GO" id="GO:0043811">
    <property type="term" value="F:phosphate:acyl-[acyl carrier protein] acyltransferase activity"/>
    <property type="evidence" value="ECO:0007669"/>
    <property type="project" value="UniProtKB-EC"/>
</dbReference>
<dbReference type="Proteomes" id="UP001059934">
    <property type="component" value="Chromosome"/>
</dbReference>
<evidence type="ECO:0000256" key="3">
    <source>
        <dbReference type="ARBA" id="ARBA00022516"/>
    </source>
</evidence>
<organism evidence="11 12">
    <name type="scientific">SAR92 clade bacterium H455</name>
    <dbReference type="NCBI Taxonomy" id="2974818"/>
    <lineage>
        <taxon>Bacteria</taxon>
        <taxon>Pseudomonadati</taxon>
        <taxon>Pseudomonadota</taxon>
        <taxon>Gammaproteobacteria</taxon>
        <taxon>Cellvibrionales</taxon>
        <taxon>Porticoccaceae</taxon>
        <taxon>SAR92 clade</taxon>
    </lineage>
</organism>
<sequence length="344" mass="36419">MANSLRIAVDAMGGDLGPRVTVSALLEFLNSHRQVHALVFGDRSQVGEQLSLSPLNDPTLLERIEVRHSGSQVVDSDKPSSVIRHKRDSSMGLALQALAAGEAQAFISAGNTGAIMALGLYFVKTLPGISRPAICTTVPTISGHSYVLDLGANPVCSAAQLYEFALLGALTAKELESIELPSVRLLNVGEEANKGREDIQQAAVLLEADPEINYCGYIEGNGIFQGGTDVIVCDGFAGNVALKASEGLATMVRARFQEAVGRGWLARLALCILRGPLLKLKAQFDPALYNGAYFLGLKGVVVKSHGSASQTAFVRALEVATEAAEHNLPEVLSPILKHKLNQPG</sequence>
<evidence type="ECO:0000313" key="11">
    <source>
        <dbReference type="EMBL" id="UVW34020.1"/>
    </source>
</evidence>
<evidence type="ECO:0000256" key="8">
    <source>
        <dbReference type="ARBA" id="ARBA00024069"/>
    </source>
</evidence>
<dbReference type="HAMAP" id="MF_00019">
    <property type="entry name" value="PlsX"/>
    <property type="match status" value="1"/>
</dbReference>
<keyword evidence="11" id="KW-0012">Acyltransferase</keyword>
<reference evidence="11" key="1">
    <citation type="submission" date="2022-08" db="EMBL/GenBank/DDBJ databases">
        <title>Catabolic pathway analysis in culturable SAR92 clade bacteria reveals their overlooked roles in DMSP degradation in coastal seas.</title>
        <authorList>
            <person name="He X."/>
            <person name="Zhang X."/>
            <person name="Zhang Y."/>
        </authorList>
    </citation>
    <scope>NUCLEOTIDE SEQUENCE</scope>
    <source>
        <strain evidence="11">H455</strain>
    </source>
</reference>
<dbReference type="SUPFAM" id="SSF53659">
    <property type="entry name" value="Isocitrate/Isopropylmalate dehydrogenase-like"/>
    <property type="match status" value="1"/>
</dbReference>
<evidence type="ECO:0000256" key="4">
    <source>
        <dbReference type="ARBA" id="ARBA00022679"/>
    </source>
</evidence>
<protein>
    <recommendedName>
        <fullName evidence="8 10">Phosphate acyltransferase</fullName>
        <ecNumber evidence="8 10">2.3.1.274</ecNumber>
    </recommendedName>
    <alternativeName>
        <fullName evidence="10">Acyl-ACP phosphotransacylase</fullName>
    </alternativeName>
    <alternativeName>
        <fullName evidence="10">Acyl-[acyl-carrier-protein]--phosphate acyltransferase</fullName>
    </alternativeName>
    <alternativeName>
        <fullName evidence="10">Phosphate-acyl-ACP acyltransferase</fullName>
    </alternativeName>
</protein>
<evidence type="ECO:0000256" key="5">
    <source>
        <dbReference type="ARBA" id="ARBA00023098"/>
    </source>
</evidence>
<keyword evidence="6 10" id="KW-0594">Phospholipid biosynthesis</keyword>
<dbReference type="PIRSF" id="PIRSF002465">
    <property type="entry name" value="Phsphlp_syn_PlsX"/>
    <property type="match status" value="1"/>
</dbReference>
<keyword evidence="4 10" id="KW-0808">Transferase</keyword>
<comment type="subunit">
    <text evidence="9 10">Homodimer. Probably interacts with PlsY.</text>
</comment>
<keyword evidence="5 10" id="KW-0443">Lipid metabolism</keyword>
<keyword evidence="2 10" id="KW-0963">Cytoplasm</keyword>
<evidence type="ECO:0000313" key="12">
    <source>
        <dbReference type="Proteomes" id="UP001059934"/>
    </source>
</evidence>
<comment type="similarity">
    <text evidence="10">Belongs to the PlsX family.</text>
</comment>
<keyword evidence="12" id="KW-1185">Reference proteome</keyword>
<dbReference type="NCBIfam" id="TIGR00182">
    <property type="entry name" value="plsX"/>
    <property type="match status" value="1"/>
</dbReference>
<evidence type="ECO:0000256" key="2">
    <source>
        <dbReference type="ARBA" id="ARBA00022490"/>
    </source>
</evidence>
<evidence type="ECO:0000256" key="9">
    <source>
        <dbReference type="ARBA" id="ARBA00046608"/>
    </source>
</evidence>
<accession>A0ABY5TKX6</accession>
<comment type="subcellular location">
    <subcellularLocation>
        <location evidence="10">Cytoplasm</location>
    </subcellularLocation>
    <text evidence="10">Associated with the membrane possibly through PlsY.</text>
</comment>
<dbReference type="EC" id="2.3.1.274" evidence="8 10"/>
<keyword evidence="3 10" id="KW-0444">Lipid biosynthesis</keyword>
<name>A0ABY5TKX6_9GAMM</name>
<dbReference type="PANTHER" id="PTHR30100:SF1">
    <property type="entry name" value="PHOSPHATE ACYLTRANSFERASE"/>
    <property type="match status" value="1"/>
</dbReference>
<evidence type="ECO:0000256" key="10">
    <source>
        <dbReference type="HAMAP-Rule" id="MF_00019"/>
    </source>
</evidence>
<dbReference type="Pfam" id="PF02504">
    <property type="entry name" value="FA_synthesis"/>
    <property type="match status" value="1"/>
</dbReference>
<dbReference type="EMBL" id="CP103416">
    <property type="protein sequence ID" value="UVW34020.1"/>
    <property type="molecule type" value="Genomic_DNA"/>
</dbReference>
<comment type="pathway">
    <text evidence="10">Lipid metabolism; phospholipid metabolism.</text>
</comment>
<comment type="function">
    <text evidence="10">Catalyzes the reversible formation of acyl-phosphate (acyl-PO(4)) from acyl-[acyl-carrier-protein] (acyl-ACP). This enzyme utilizes acyl-ACP as fatty acyl donor, but not acyl-CoA.</text>
</comment>
<comment type="catalytic activity">
    <reaction evidence="1 10">
        <text>a fatty acyl-[ACP] + phosphate = an acyl phosphate + holo-[ACP]</text>
        <dbReference type="Rhea" id="RHEA:42292"/>
        <dbReference type="Rhea" id="RHEA-COMP:9685"/>
        <dbReference type="Rhea" id="RHEA-COMP:14125"/>
        <dbReference type="ChEBI" id="CHEBI:43474"/>
        <dbReference type="ChEBI" id="CHEBI:59918"/>
        <dbReference type="ChEBI" id="CHEBI:64479"/>
        <dbReference type="ChEBI" id="CHEBI:138651"/>
        <dbReference type="EC" id="2.3.1.274"/>
    </reaction>
</comment>